<dbReference type="InterPro" id="IPR000719">
    <property type="entry name" value="Prot_kinase_dom"/>
</dbReference>
<dbReference type="EMBL" id="JAADYS010003018">
    <property type="protein sequence ID" value="KAF4451825.1"/>
    <property type="molecule type" value="Genomic_DNA"/>
</dbReference>
<name>A0A8H4KIB8_9HYPO</name>
<feature type="domain" description="Protein kinase" evidence="2">
    <location>
        <begin position="1"/>
        <end position="136"/>
    </location>
</feature>
<dbReference type="PANTHER" id="PTHR33112">
    <property type="entry name" value="DOMAIN PROTEIN, PUTATIVE-RELATED"/>
    <property type="match status" value="1"/>
</dbReference>
<dbReference type="SUPFAM" id="SSF56112">
    <property type="entry name" value="Protein kinase-like (PK-like)"/>
    <property type="match status" value="1"/>
</dbReference>
<dbReference type="InterPro" id="IPR011009">
    <property type="entry name" value="Kinase-like_dom_sf"/>
</dbReference>
<sequence>MQKTNAMTGTTRYVSPEFVHADVIPRKFDVWALGCVYVEFLIWMLYGDKALKEFNGTIFDHFWEKRGSEFVIHSVVQPWLDRLSRDLAGSQTALASLLDVVVSRMLVPAENGRGESIEVYNSLAQICTRTTREPAYLMNSTVWSKINTRNLPKPSRATLEVPGAPGLPKTSPVPQPQAQSSSASDGAYHEIPVAIGVGTTEQATQSSSITFPTTTRIAQEQLRRLNDVWHFRPDNEFAKGLFARGDWSSPSLPSVASKLCQKCAIYDIWAPGFERRDLVQVAAELGKKSEDELSCQRAESNIRVLPGGPTILSIYSDPAQVPASQNAQVGYPMLPEPGSTSQFALMNEWIRTCQETHHHDHLPPRGIDSRNTAELPTRVIDVGDHKNPKIKLLNSGAMESSDYVALSHCWGQGTMYRALVSNVESLRREVDFNLISRTSQDAILATRGLNARYLWIDTLCIIQDDEADWKREAARMQQVFSNAICVLAASSATSSAEGFLRNTRVERKTVILRSASGALSYVCKFIDNFNRDVEEAPLNKRGWVLQERALARRSIHFTSTQLYMECGKGVQCESLMKLANEKAAFLGDSDFPNSILPYYKGGRIVLFQNLFTMYSGLNFSHISDRSIAISGLERRLVTAFKSSGGYGIFDLYLERSLLWKRLEGSSLTRINYPSDRSVPSWSWMAYNGRISYLDAPFDEINWTKDYESPFKRTDGRDDKKYWEASGANPIPVLKSNAARKLNPGKDQSDITDRITFDLTPGDPISTLRCIVIGKEKTKASGNNGLHYVLIIGPSPSKQPGHCIRVGVAVVLESHISWESTEYVEVH</sequence>
<accession>A0A8H4KIB8</accession>
<dbReference type="OrthoDB" id="5125733at2759"/>
<dbReference type="Gene3D" id="1.10.510.10">
    <property type="entry name" value="Transferase(Phosphotransferase) domain 1"/>
    <property type="match status" value="1"/>
</dbReference>
<reference evidence="3 4" key="1">
    <citation type="submission" date="2020-01" db="EMBL/GenBank/DDBJ databases">
        <title>Identification and distribution of gene clusters putatively required for synthesis of sphingolipid metabolism inhibitors in phylogenetically diverse species of the filamentous fungus Fusarium.</title>
        <authorList>
            <person name="Kim H.-S."/>
            <person name="Busman M."/>
            <person name="Brown D.W."/>
            <person name="Divon H."/>
            <person name="Uhlig S."/>
            <person name="Proctor R.H."/>
        </authorList>
    </citation>
    <scope>NUCLEOTIDE SEQUENCE [LARGE SCALE GENOMIC DNA]</scope>
    <source>
        <strain evidence="3 4">NRRL 20459</strain>
    </source>
</reference>
<dbReference type="InterPro" id="IPR010730">
    <property type="entry name" value="HET"/>
</dbReference>
<feature type="region of interest" description="Disordered" evidence="1">
    <location>
        <begin position="153"/>
        <end position="185"/>
    </location>
</feature>
<gene>
    <name evidence="3" type="ORF">FALBO_16271</name>
</gene>
<proteinExistence type="predicted"/>
<dbReference type="AlphaFoldDB" id="A0A8H4KIB8"/>
<keyword evidence="3" id="KW-0808">Transferase</keyword>
<protein>
    <submittedName>
        <fullName evidence="3">Serine threonine kinase</fullName>
    </submittedName>
</protein>
<dbReference type="PANTHER" id="PTHR33112:SF10">
    <property type="entry name" value="TOL"/>
    <property type="match status" value="1"/>
</dbReference>
<dbReference type="PROSITE" id="PS50011">
    <property type="entry name" value="PROTEIN_KINASE_DOM"/>
    <property type="match status" value="1"/>
</dbReference>
<keyword evidence="4" id="KW-1185">Reference proteome</keyword>
<evidence type="ECO:0000313" key="4">
    <source>
        <dbReference type="Proteomes" id="UP000554235"/>
    </source>
</evidence>
<dbReference type="GO" id="GO:0005524">
    <property type="term" value="F:ATP binding"/>
    <property type="evidence" value="ECO:0007669"/>
    <property type="project" value="InterPro"/>
</dbReference>
<evidence type="ECO:0000313" key="3">
    <source>
        <dbReference type="EMBL" id="KAF4451825.1"/>
    </source>
</evidence>
<evidence type="ECO:0000259" key="2">
    <source>
        <dbReference type="PROSITE" id="PS50011"/>
    </source>
</evidence>
<evidence type="ECO:0000256" key="1">
    <source>
        <dbReference type="SAM" id="MobiDB-lite"/>
    </source>
</evidence>
<organism evidence="3 4">
    <name type="scientific">Fusarium albosuccineum</name>
    <dbReference type="NCBI Taxonomy" id="1237068"/>
    <lineage>
        <taxon>Eukaryota</taxon>
        <taxon>Fungi</taxon>
        <taxon>Dikarya</taxon>
        <taxon>Ascomycota</taxon>
        <taxon>Pezizomycotina</taxon>
        <taxon>Sordariomycetes</taxon>
        <taxon>Hypocreomycetidae</taxon>
        <taxon>Hypocreales</taxon>
        <taxon>Nectriaceae</taxon>
        <taxon>Fusarium</taxon>
        <taxon>Fusarium decemcellulare species complex</taxon>
    </lineage>
</organism>
<dbReference type="Pfam" id="PF06985">
    <property type="entry name" value="HET"/>
    <property type="match status" value="1"/>
</dbReference>
<comment type="caution">
    <text evidence="3">The sequence shown here is derived from an EMBL/GenBank/DDBJ whole genome shotgun (WGS) entry which is preliminary data.</text>
</comment>
<dbReference type="Proteomes" id="UP000554235">
    <property type="component" value="Unassembled WGS sequence"/>
</dbReference>
<keyword evidence="3" id="KW-0418">Kinase</keyword>
<dbReference type="GO" id="GO:0004672">
    <property type="term" value="F:protein kinase activity"/>
    <property type="evidence" value="ECO:0007669"/>
    <property type="project" value="InterPro"/>
</dbReference>